<accession>A0A6B0YUM2</accession>
<evidence type="ECO:0000313" key="1">
    <source>
        <dbReference type="EMBL" id="MXY94403.1"/>
    </source>
</evidence>
<proteinExistence type="predicted"/>
<name>A0A6B0YUM2_9CHLR</name>
<protein>
    <submittedName>
        <fullName evidence="1">Uncharacterized protein</fullName>
    </submittedName>
</protein>
<sequence>MNDFSTNGKGPGEALLQYHLDDEQYEELVNTVAGKRVIGLALWEESVSDEEGRRPSPALRELFDLDLYLENRLLLALYGTAMYTDPESDPLRGWQQAGKIVQAFINQGIWLDEVAATEEDELVLILSRNHVPQLYLNVSGWTVEAWENLPGEE</sequence>
<organism evidence="1">
    <name type="scientific">Caldilineaceae bacterium SB0664_bin_27</name>
    <dbReference type="NCBI Taxonomy" id="2605260"/>
    <lineage>
        <taxon>Bacteria</taxon>
        <taxon>Bacillati</taxon>
        <taxon>Chloroflexota</taxon>
        <taxon>Caldilineae</taxon>
        <taxon>Caldilineales</taxon>
        <taxon>Caldilineaceae</taxon>
    </lineage>
</organism>
<gene>
    <name evidence="1" type="ORF">F4Y42_13265</name>
</gene>
<comment type="caution">
    <text evidence="1">The sequence shown here is derived from an EMBL/GenBank/DDBJ whole genome shotgun (WGS) entry which is preliminary data.</text>
</comment>
<dbReference type="EMBL" id="VXRG01000109">
    <property type="protein sequence ID" value="MXY94403.1"/>
    <property type="molecule type" value="Genomic_DNA"/>
</dbReference>
<reference evidence="1" key="1">
    <citation type="submission" date="2019-09" db="EMBL/GenBank/DDBJ databases">
        <title>Characterisation of the sponge microbiome using genome-centric metagenomics.</title>
        <authorList>
            <person name="Engelberts J.P."/>
            <person name="Robbins S.J."/>
            <person name="De Goeij J.M."/>
            <person name="Aranda M."/>
            <person name="Bell S.C."/>
            <person name="Webster N.S."/>
        </authorList>
    </citation>
    <scope>NUCLEOTIDE SEQUENCE</scope>
    <source>
        <strain evidence="1">SB0664_bin_27</strain>
    </source>
</reference>
<dbReference type="AlphaFoldDB" id="A0A6B0YUM2"/>